<proteinExistence type="predicted"/>
<evidence type="ECO:0000313" key="1">
    <source>
        <dbReference type="EMBL" id="WNH53865.1"/>
    </source>
</evidence>
<name>A0ABY9YTI3_9GAMM</name>
<evidence type="ECO:0000313" key="2">
    <source>
        <dbReference type="Proteomes" id="UP001302072"/>
    </source>
</evidence>
<dbReference type="Proteomes" id="UP001302072">
    <property type="component" value="Chromosome"/>
</dbReference>
<evidence type="ECO:0008006" key="3">
    <source>
        <dbReference type="Google" id="ProtNLM"/>
    </source>
</evidence>
<reference evidence="1 2" key="1">
    <citation type="submission" date="2022-12" db="EMBL/GenBank/DDBJ databases">
        <title>Two new species, Stenotrophomonas aracearum and Stenotrophomonas oahuensis, isolated from Anthurium (Araceae family) in Hawaii.</title>
        <authorList>
            <person name="Chunag S.C."/>
            <person name="Dobhal S."/>
            <person name="Alvarez A."/>
            <person name="Arif M."/>
        </authorList>
    </citation>
    <scope>NUCLEOTIDE SEQUENCE [LARGE SCALE GENOMIC DNA]</scope>
    <source>
        <strain evidence="1 2">A5586</strain>
    </source>
</reference>
<dbReference type="EMBL" id="CP115541">
    <property type="protein sequence ID" value="WNH53865.1"/>
    <property type="molecule type" value="Genomic_DNA"/>
</dbReference>
<dbReference type="RefSeq" id="WP_311192995.1">
    <property type="nucleotide sequence ID" value="NZ_CP115541.1"/>
</dbReference>
<keyword evidence="2" id="KW-1185">Reference proteome</keyword>
<dbReference type="InterPro" id="IPR043504">
    <property type="entry name" value="Peptidase_S1_PA_chymotrypsin"/>
</dbReference>
<accession>A0ABY9YTI3</accession>
<protein>
    <recommendedName>
        <fullName evidence="3">Peptidase S1 domain-containing protein</fullName>
    </recommendedName>
</protein>
<dbReference type="SUPFAM" id="SSF50494">
    <property type="entry name" value="Trypsin-like serine proteases"/>
    <property type="match status" value="1"/>
</dbReference>
<dbReference type="Gene3D" id="2.40.10.10">
    <property type="entry name" value="Trypsin-like serine proteases"/>
    <property type="match status" value="2"/>
</dbReference>
<sequence length="341" mass="36933">MADLRREFEGRLTAISIQESPDQHILVQLKGSEPVQGRTLRTQSGTTRVVIETGHRRTQEEFYEIVDKHRDLIFSAIPGVTGYMGRPGEDLLIVHIEGNEEQVEALGPTVRKLERVLGMSVTLRPNMSKSKNLAYIMGGAVLQNNNSYCTTGFPVKHTATGRKGITTAAHCPDALIYGNYGQPSKFSTPLTYVDGIDDASHDVQWHTAGTHTPLRDVYATSQSDYNTRSIMLMWDSAEEGQELCFRGVRSGWSCGKVVDLKWNPGVSCGPGQVLPCASTWIRVEGPSLACSPGDSGAAVIRGSNGHGIVAKADYSGVLPGECDGVTIMPWGKIKELGLTSG</sequence>
<gene>
    <name evidence="1" type="ORF">PDM29_06180</name>
</gene>
<organism evidence="1 2">
    <name type="scientific">Stenotrophomonas oahuensis</name>
    <dbReference type="NCBI Taxonomy" id="3003271"/>
    <lineage>
        <taxon>Bacteria</taxon>
        <taxon>Pseudomonadati</taxon>
        <taxon>Pseudomonadota</taxon>
        <taxon>Gammaproteobacteria</taxon>
        <taxon>Lysobacterales</taxon>
        <taxon>Lysobacteraceae</taxon>
        <taxon>Stenotrophomonas</taxon>
    </lineage>
</organism>
<dbReference type="InterPro" id="IPR009003">
    <property type="entry name" value="Peptidase_S1_PA"/>
</dbReference>